<dbReference type="PROSITE" id="PS51186">
    <property type="entry name" value="GNAT"/>
    <property type="match status" value="1"/>
</dbReference>
<dbReference type="InterPro" id="IPR016181">
    <property type="entry name" value="Acyl_CoA_acyltransferase"/>
</dbReference>
<gene>
    <name evidence="2" type="ORF">ACFOHJ_11120</name>
</gene>
<dbReference type="RefSeq" id="WP_378220574.1">
    <property type="nucleotide sequence ID" value="NZ_JBHRTK010000012.1"/>
</dbReference>
<proteinExistence type="predicted"/>
<dbReference type="EC" id="2.3.-.-" evidence="2"/>
<dbReference type="PANTHER" id="PTHR43415:SF3">
    <property type="entry name" value="GNAT-FAMILY ACETYLTRANSFERASE"/>
    <property type="match status" value="1"/>
</dbReference>
<keyword evidence="3" id="KW-1185">Reference proteome</keyword>
<keyword evidence="2" id="KW-0808">Transferase</keyword>
<dbReference type="Gene3D" id="3.40.630.30">
    <property type="match status" value="1"/>
</dbReference>
<evidence type="ECO:0000313" key="2">
    <source>
        <dbReference type="EMBL" id="MFC3206764.1"/>
    </source>
</evidence>
<evidence type="ECO:0000259" key="1">
    <source>
        <dbReference type="PROSITE" id="PS51186"/>
    </source>
</evidence>
<dbReference type="GO" id="GO:0016746">
    <property type="term" value="F:acyltransferase activity"/>
    <property type="evidence" value="ECO:0007669"/>
    <property type="project" value="UniProtKB-KW"/>
</dbReference>
<dbReference type="InterPro" id="IPR000182">
    <property type="entry name" value="GNAT_dom"/>
</dbReference>
<name>A0ABV7K8V2_9HYPH</name>
<sequence>MAGPALTVSRASEGDLGFIMATERRPGYEALVGHWEEARHRAALADGSHACFIGRSGGMPIGFVLLRFWNAPERVTLVRRVAVTTPGHGDGRRLLSAVVAHAFRETEVHRLQIGLFPDNLRARRAYEAVGFVAEGISRGSAFFGGVFRDELVMSLLRPEWKALNRG</sequence>
<dbReference type="PANTHER" id="PTHR43415">
    <property type="entry name" value="SPERMIDINE N(1)-ACETYLTRANSFERASE"/>
    <property type="match status" value="1"/>
</dbReference>
<keyword evidence="2" id="KW-0012">Acyltransferase</keyword>
<organism evidence="2 3">
    <name type="scientific">Aquamicrobium soli</name>
    <dbReference type="NCBI Taxonomy" id="1811518"/>
    <lineage>
        <taxon>Bacteria</taxon>
        <taxon>Pseudomonadati</taxon>
        <taxon>Pseudomonadota</taxon>
        <taxon>Alphaproteobacteria</taxon>
        <taxon>Hyphomicrobiales</taxon>
        <taxon>Phyllobacteriaceae</taxon>
        <taxon>Aquamicrobium</taxon>
    </lineage>
</organism>
<reference evidence="3" key="1">
    <citation type="journal article" date="2019" name="Int. J. Syst. Evol. Microbiol.">
        <title>The Global Catalogue of Microorganisms (GCM) 10K type strain sequencing project: providing services to taxonomists for standard genome sequencing and annotation.</title>
        <authorList>
            <consortium name="The Broad Institute Genomics Platform"/>
            <consortium name="The Broad Institute Genome Sequencing Center for Infectious Disease"/>
            <person name="Wu L."/>
            <person name="Ma J."/>
        </authorList>
    </citation>
    <scope>NUCLEOTIDE SEQUENCE [LARGE SCALE GENOMIC DNA]</scope>
    <source>
        <strain evidence="3">KCTC 52165</strain>
    </source>
</reference>
<dbReference type="Pfam" id="PF00583">
    <property type="entry name" value="Acetyltransf_1"/>
    <property type="match status" value="1"/>
</dbReference>
<dbReference type="SUPFAM" id="SSF55729">
    <property type="entry name" value="Acyl-CoA N-acyltransferases (Nat)"/>
    <property type="match status" value="1"/>
</dbReference>
<accession>A0ABV7K8V2</accession>
<protein>
    <submittedName>
        <fullName evidence="2">GNAT family N-acetyltransferase</fullName>
        <ecNumber evidence="2">2.3.-.-</ecNumber>
    </submittedName>
</protein>
<feature type="domain" description="N-acetyltransferase" evidence="1">
    <location>
        <begin position="6"/>
        <end position="158"/>
    </location>
</feature>
<comment type="caution">
    <text evidence="2">The sequence shown here is derived from an EMBL/GenBank/DDBJ whole genome shotgun (WGS) entry which is preliminary data.</text>
</comment>
<dbReference type="Proteomes" id="UP001595583">
    <property type="component" value="Unassembled WGS sequence"/>
</dbReference>
<dbReference type="EMBL" id="JBHRTK010000012">
    <property type="protein sequence ID" value="MFC3206764.1"/>
    <property type="molecule type" value="Genomic_DNA"/>
</dbReference>
<evidence type="ECO:0000313" key="3">
    <source>
        <dbReference type="Proteomes" id="UP001595583"/>
    </source>
</evidence>